<reference evidence="2 3" key="1">
    <citation type="submission" date="2020-04" db="EMBL/GenBank/DDBJ databases">
        <title>Usitatibacter rugosus gen. nov., sp. nov. and Usitatibacter palustris sp. nov., novel members of Usitatibacteraceae fam. nov. within the order Nitrosomonadales isolated from soil.</title>
        <authorList>
            <person name="Huber K.J."/>
            <person name="Neumann-Schaal M."/>
            <person name="Geppert A."/>
            <person name="Luckner M."/>
            <person name="Wanner G."/>
            <person name="Overmann J."/>
        </authorList>
    </citation>
    <scope>NUCLEOTIDE SEQUENCE [LARGE SCALE GENOMIC DNA]</scope>
    <source>
        <strain evidence="2 3">0125_3</strain>
    </source>
</reference>
<dbReference type="RefSeq" id="WP_171088801.1">
    <property type="nucleotide sequence ID" value="NZ_CP053069.1"/>
</dbReference>
<dbReference type="EC" id="1.6.5.5" evidence="2"/>
<proteinExistence type="predicted"/>
<dbReference type="AlphaFoldDB" id="A0A6M4GPG7"/>
<dbReference type="SUPFAM" id="SSF51735">
    <property type="entry name" value="NAD(P)-binding Rossmann-fold domains"/>
    <property type="match status" value="1"/>
</dbReference>
<organism evidence="2 3">
    <name type="scientific">Usitatibacter rugosus</name>
    <dbReference type="NCBI Taxonomy" id="2732067"/>
    <lineage>
        <taxon>Bacteria</taxon>
        <taxon>Pseudomonadati</taxon>
        <taxon>Pseudomonadota</taxon>
        <taxon>Betaproteobacteria</taxon>
        <taxon>Nitrosomonadales</taxon>
        <taxon>Usitatibacteraceae</taxon>
        <taxon>Usitatibacter</taxon>
    </lineage>
</organism>
<dbReference type="InterPro" id="IPR013154">
    <property type="entry name" value="ADH-like_N"/>
</dbReference>
<keyword evidence="3" id="KW-1185">Reference proteome</keyword>
<dbReference type="CDD" id="cd08241">
    <property type="entry name" value="QOR1"/>
    <property type="match status" value="1"/>
</dbReference>
<dbReference type="InterPro" id="IPR020843">
    <property type="entry name" value="ER"/>
</dbReference>
<dbReference type="SMART" id="SM00829">
    <property type="entry name" value="PKS_ER"/>
    <property type="match status" value="1"/>
</dbReference>
<dbReference type="Pfam" id="PF00107">
    <property type="entry name" value="ADH_zinc_N"/>
    <property type="match status" value="1"/>
</dbReference>
<dbReference type="Gene3D" id="3.40.50.720">
    <property type="entry name" value="NAD(P)-binding Rossmann-like Domain"/>
    <property type="match status" value="1"/>
</dbReference>
<dbReference type="Pfam" id="PF08240">
    <property type="entry name" value="ADH_N"/>
    <property type="match status" value="1"/>
</dbReference>
<dbReference type="InterPro" id="IPR013149">
    <property type="entry name" value="ADH-like_C"/>
</dbReference>
<feature type="domain" description="Enoyl reductase (ER)" evidence="1">
    <location>
        <begin position="11"/>
        <end position="322"/>
    </location>
</feature>
<dbReference type="InterPro" id="IPR036291">
    <property type="entry name" value="NAD(P)-bd_dom_sf"/>
</dbReference>
<dbReference type="SUPFAM" id="SSF50129">
    <property type="entry name" value="GroES-like"/>
    <property type="match status" value="1"/>
</dbReference>
<dbReference type="Proteomes" id="UP000501534">
    <property type="component" value="Chromosome"/>
</dbReference>
<name>A0A6M4GPG7_9PROT</name>
<evidence type="ECO:0000313" key="2">
    <source>
        <dbReference type="EMBL" id="QJR09101.1"/>
    </source>
</evidence>
<dbReference type="GO" id="GO:0003960">
    <property type="term" value="F:quinone reductase (NADPH) activity"/>
    <property type="evidence" value="ECO:0007669"/>
    <property type="project" value="UniProtKB-EC"/>
</dbReference>
<sequence length="324" mass="33619">MKAVICSKLEGPGALAVGDLPDPPPGPGQVVIEVKAASLNFPDALMVRGLYQVKPPLPFSPGAELSGVVVAVGEGVERPRIGDSVIALSGHGGCAALCVADAARTMPLPKGIDFDTAAAFALTYGTALHALKEVAAIQPGETLAVLGAAGGTGIAAIECGKAMGARVIACASSAEKLALAREHGADETIDYTTEDLRARLDAIAGKKGIDVVFDAVGGPHTEPAMRALGWRGRLLVIGFAAGEIPKLPLNLALLKERQILGVYWGDWTRRDPAAHAKNMEQLVAWMREGRARPAITERIGLDGVADALERMSGRRVLGKVVVNP</sequence>
<evidence type="ECO:0000259" key="1">
    <source>
        <dbReference type="SMART" id="SM00829"/>
    </source>
</evidence>
<evidence type="ECO:0000313" key="3">
    <source>
        <dbReference type="Proteomes" id="UP000501534"/>
    </source>
</evidence>
<gene>
    <name evidence="2" type="primary">qorA_1</name>
    <name evidence="2" type="ORF">DSM104443_00137</name>
</gene>
<accession>A0A6M4GPG7</accession>
<dbReference type="KEGG" id="uru:DSM104443_00137"/>
<keyword evidence="2" id="KW-0560">Oxidoreductase</keyword>
<dbReference type="PANTHER" id="PTHR43677">
    <property type="entry name" value="SHORT-CHAIN DEHYDROGENASE/REDUCTASE"/>
    <property type="match status" value="1"/>
</dbReference>
<dbReference type="InterPro" id="IPR011032">
    <property type="entry name" value="GroES-like_sf"/>
</dbReference>
<protein>
    <submittedName>
        <fullName evidence="2">Quinone oxidoreductase 1</fullName>
        <ecNumber evidence="2">1.6.5.5</ecNumber>
    </submittedName>
</protein>
<dbReference type="PANTHER" id="PTHR43677:SF4">
    <property type="entry name" value="QUINONE OXIDOREDUCTASE-LIKE PROTEIN 2"/>
    <property type="match status" value="1"/>
</dbReference>
<dbReference type="EMBL" id="CP053069">
    <property type="protein sequence ID" value="QJR09101.1"/>
    <property type="molecule type" value="Genomic_DNA"/>
</dbReference>
<dbReference type="InterPro" id="IPR051397">
    <property type="entry name" value="Zn-ADH-like_protein"/>
</dbReference>
<dbReference type="Gene3D" id="3.90.180.10">
    <property type="entry name" value="Medium-chain alcohol dehydrogenases, catalytic domain"/>
    <property type="match status" value="1"/>
</dbReference>